<feature type="region of interest" description="Disordered" evidence="3">
    <location>
        <begin position="23"/>
        <end position="44"/>
    </location>
</feature>
<dbReference type="OrthoDB" id="2196114at2759"/>
<feature type="compositionally biased region" description="Basic residues" evidence="3">
    <location>
        <begin position="214"/>
        <end position="223"/>
    </location>
</feature>
<evidence type="ECO:0000256" key="3">
    <source>
        <dbReference type="SAM" id="MobiDB-lite"/>
    </source>
</evidence>
<evidence type="ECO:0000313" key="4">
    <source>
        <dbReference type="EMBL" id="KAF2812524.1"/>
    </source>
</evidence>
<protein>
    <recommendedName>
        <fullName evidence="7">BIR-domain-containing protein</fullName>
    </recommendedName>
</protein>
<gene>
    <name evidence="4 6" type="ORF">BDZ99DRAFT_474678</name>
</gene>
<dbReference type="SMART" id="SM00238">
    <property type="entry name" value="BIR"/>
    <property type="match status" value="2"/>
</dbReference>
<dbReference type="CDD" id="cd00022">
    <property type="entry name" value="BIR"/>
    <property type="match status" value="2"/>
</dbReference>
<dbReference type="EMBL" id="MU003697">
    <property type="protein sequence ID" value="KAF2812524.1"/>
    <property type="molecule type" value="Genomic_DNA"/>
</dbReference>
<dbReference type="AlphaFoldDB" id="A0A6A6YWZ6"/>
<feature type="region of interest" description="Disordered" evidence="3">
    <location>
        <begin position="211"/>
        <end position="235"/>
    </location>
</feature>
<dbReference type="InterPro" id="IPR001370">
    <property type="entry name" value="BIR_rpt"/>
</dbReference>
<dbReference type="Proteomes" id="UP000504636">
    <property type="component" value="Unplaced"/>
</dbReference>
<dbReference type="RefSeq" id="XP_033579488.1">
    <property type="nucleotide sequence ID" value="XM_033721924.1"/>
</dbReference>
<feature type="compositionally biased region" description="Low complexity" evidence="3">
    <location>
        <begin position="522"/>
        <end position="533"/>
    </location>
</feature>
<dbReference type="Pfam" id="PF00653">
    <property type="entry name" value="BIR"/>
    <property type="match status" value="2"/>
</dbReference>
<organism evidence="4">
    <name type="scientific">Mytilinidion resinicola</name>
    <dbReference type="NCBI Taxonomy" id="574789"/>
    <lineage>
        <taxon>Eukaryota</taxon>
        <taxon>Fungi</taxon>
        <taxon>Dikarya</taxon>
        <taxon>Ascomycota</taxon>
        <taxon>Pezizomycotina</taxon>
        <taxon>Dothideomycetes</taxon>
        <taxon>Pleosporomycetidae</taxon>
        <taxon>Mytilinidiales</taxon>
        <taxon>Mytilinidiaceae</taxon>
        <taxon>Mytilinidion</taxon>
    </lineage>
</organism>
<dbReference type="SUPFAM" id="SSF57924">
    <property type="entry name" value="Inhibitor of apoptosis (IAP) repeat"/>
    <property type="match status" value="2"/>
</dbReference>
<evidence type="ECO:0000256" key="2">
    <source>
        <dbReference type="ARBA" id="ARBA00022833"/>
    </source>
</evidence>
<keyword evidence="2" id="KW-0862">Zinc</keyword>
<dbReference type="Gene3D" id="1.10.1170.10">
    <property type="entry name" value="Inhibitor Of Apoptosis Protein (2mihbC-IAP-1), Chain A"/>
    <property type="match status" value="2"/>
</dbReference>
<dbReference type="InterPro" id="IPR051190">
    <property type="entry name" value="Baculoviral_IAP"/>
</dbReference>
<feature type="region of interest" description="Disordered" evidence="3">
    <location>
        <begin position="267"/>
        <end position="315"/>
    </location>
</feature>
<accession>A0A6A6YWZ6</accession>
<reference evidence="4 6" key="1">
    <citation type="journal article" date="2020" name="Stud. Mycol.">
        <title>101 Dothideomycetes genomes: a test case for predicting lifestyles and emergence of pathogens.</title>
        <authorList>
            <person name="Haridas S."/>
            <person name="Albert R."/>
            <person name="Binder M."/>
            <person name="Bloem J."/>
            <person name="Labutti K."/>
            <person name="Salamov A."/>
            <person name="Andreopoulos B."/>
            <person name="Baker S."/>
            <person name="Barry K."/>
            <person name="Bills G."/>
            <person name="Bluhm B."/>
            <person name="Cannon C."/>
            <person name="Castanera R."/>
            <person name="Culley D."/>
            <person name="Daum C."/>
            <person name="Ezra D."/>
            <person name="Gonzalez J."/>
            <person name="Henrissat B."/>
            <person name="Kuo A."/>
            <person name="Liang C."/>
            <person name="Lipzen A."/>
            <person name="Lutzoni F."/>
            <person name="Magnuson J."/>
            <person name="Mondo S."/>
            <person name="Nolan M."/>
            <person name="Ohm R."/>
            <person name="Pangilinan J."/>
            <person name="Park H.-J."/>
            <person name="Ramirez L."/>
            <person name="Alfaro M."/>
            <person name="Sun H."/>
            <person name="Tritt A."/>
            <person name="Yoshinaga Y."/>
            <person name="Zwiers L.-H."/>
            <person name="Turgeon B."/>
            <person name="Goodwin S."/>
            <person name="Spatafora J."/>
            <person name="Crous P."/>
            <person name="Grigoriev I."/>
        </authorList>
    </citation>
    <scope>NUCLEOTIDE SEQUENCE</scope>
    <source>
        <strain evidence="4 6">CBS 304.34</strain>
    </source>
</reference>
<name>A0A6A6YWZ6_9PEZI</name>
<evidence type="ECO:0000313" key="6">
    <source>
        <dbReference type="RefSeq" id="XP_033579488.1"/>
    </source>
</evidence>
<feature type="region of interest" description="Disordered" evidence="3">
    <location>
        <begin position="332"/>
        <end position="363"/>
    </location>
</feature>
<keyword evidence="1" id="KW-0479">Metal-binding</keyword>
<feature type="compositionally biased region" description="Basic residues" evidence="3">
    <location>
        <begin position="403"/>
        <end position="424"/>
    </location>
</feature>
<dbReference type="PROSITE" id="PS50143">
    <property type="entry name" value="BIR_REPEAT_2"/>
    <property type="match status" value="2"/>
</dbReference>
<reference evidence="6" key="2">
    <citation type="submission" date="2020-04" db="EMBL/GenBank/DDBJ databases">
        <authorList>
            <consortium name="NCBI Genome Project"/>
        </authorList>
    </citation>
    <scope>NUCLEOTIDE SEQUENCE</scope>
    <source>
        <strain evidence="6">CBS 304.34</strain>
    </source>
</reference>
<dbReference type="PANTHER" id="PTHR46771:SF5">
    <property type="entry name" value="DETERIN"/>
    <property type="match status" value="1"/>
</dbReference>
<feature type="compositionally biased region" description="Basic residues" evidence="3">
    <location>
        <begin position="274"/>
        <end position="295"/>
    </location>
</feature>
<keyword evidence="5" id="KW-1185">Reference proteome</keyword>
<evidence type="ECO:0000256" key="1">
    <source>
        <dbReference type="ARBA" id="ARBA00022723"/>
    </source>
</evidence>
<dbReference type="PANTHER" id="PTHR46771">
    <property type="entry name" value="DETERIN"/>
    <property type="match status" value="1"/>
</dbReference>
<feature type="compositionally biased region" description="Basic residues" evidence="3">
    <location>
        <begin position="24"/>
        <end position="36"/>
    </location>
</feature>
<feature type="region of interest" description="Disordered" evidence="3">
    <location>
        <begin position="399"/>
        <end position="439"/>
    </location>
</feature>
<dbReference type="GO" id="GO:0046872">
    <property type="term" value="F:metal ion binding"/>
    <property type="evidence" value="ECO:0007669"/>
    <property type="project" value="UniProtKB-KW"/>
</dbReference>
<reference evidence="6" key="3">
    <citation type="submission" date="2025-04" db="UniProtKB">
        <authorList>
            <consortium name="RefSeq"/>
        </authorList>
    </citation>
    <scope>IDENTIFICATION</scope>
    <source>
        <strain evidence="6">CBS 304.34</strain>
    </source>
</reference>
<evidence type="ECO:0000313" key="5">
    <source>
        <dbReference type="Proteomes" id="UP000504636"/>
    </source>
</evidence>
<feature type="region of interest" description="Disordered" evidence="3">
    <location>
        <begin position="454"/>
        <end position="558"/>
    </location>
</feature>
<feature type="compositionally biased region" description="Basic residues" evidence="3">
    <location>
        <begin position="339"/>
        <end position="357"/>
    </location>
</feature>
<proteinExistence type="predicted"/>
<dbReference type="GeneID" id="54462817"/>
<evidence type="ECO:0008006" key="7">
    <source>
        <dbReference type="Google" id="ProtNLM"/>
    </source>
</evidence>
<sequence length="659" mass="72039">MVPLPEGLKTLMGRLETFLTPHTIPKRRASNSKKKTPASVTWPHKKPNPEELAFAGFYYTPTADNIDNVRCLVCSSQLDGWDPIDVPAYEHLLHAPECGWAINACIRLRLGDPNRVEEDPMSEKMVESRRATYMESWPHEDKKGWKPKTQKMIEAGWCYDPSPDADDGASCHYCHLALDGWEPKDNPLTEHRKRSPDCLFFALVDEYAATRQPASKKKAKGSRISRASRLSTQSNLTSFSEAPSLMSIDVDEVMADVDDSVMTNATNATSTTTKGRKAKAKAPAKATRKITRGKKAASTSGSINLNDFPAPPEENHGFDTDEAMADIDDSNMTNATTTKGKKGKAKAATKKTTRGKKAASTSESIMLDEPAAPVEDREMEVDEVIAHVDDSIMTTATDATTTKGRKGKAKAPAKTARKTTRGKKAASIASTSEPIILDEPAVTTSMDWELEALQPSEHDSPTPKRGAKRMSNGTKKTDSPIAILEDQHETTEAPTPLPKRVKKTLKKAQIPSESSSDVENKPPSARPASVRPPLSERRGVFDSPSKRAAGNTKLGGFGSSMPWKPIDLENVFNFSPSVPTLDTALDKENFFQVSGEAEVAKVREGLTEAERGMSVEEWIVHNAERGEAILRAECERKINVFEIEGGKALLALEGIQCTI</sequence>